<reference evidence="1 2" key="1">
    <citation type="journal article" date="2018" name="Front. Plant Sci.">
        <title>Red Clover (Trifolium pratense) and Zigzag Clover (T. medium) - A Picture of Genomic Similarities and Differences.</title>
        <authorList>
            <person name="Dluhosova J."/>
            <person name="Istvanek J."/>
            <person name="Nedelnik J."/>
            <person name="Repkova J."/>
        </authorList>
    </citation>
    <scope>NUCLEOTIDE SEQUENCE [LARGE SCALE GENOMIC DNA]</scope>
    <source>
        <strain evidence="2">cv. 10/8</strain>
        <tissue evidence="1">Leaf</tissue>
    </source>
</reference>
<evidence type="ECO:0000313" key="1">
    <source>
        <dbReference type="EMBL" id="MCI44449.1"/>
    </source>
</evidence>
<evidence type="ECO:0000313" key="2">
    <source>
        <dbReference type="Proteomes" id="UP000265520"/>
    </source>
</evidence>
<comment type="caution">
    <text evidence="1">The sequence shown here is derived from an EMBL/GenBank/DDBJ whole genome shotgun (WGS) entry which is preliminary data.</text>
</comment>
<dbReference type="Proteomes" id="UP000265520">
    <property type="component" value="Unassembled WGS sequence"/>
</dbReference>
<organism evidence="1 2">
    <name type="scientific">Trifolium medium</name>
    <dbReference type="NCBI Taxonomy" id="97028"/>
    <lineage>
        <taxon>Eukaryota</taxon>
        <taxon>Viridiplantae</taxon>
        <taxon>Streptophyta</taxon>
        <taxon>Embryophyta</taxon>
        <taxon>Tracheophyta</taxon>
        <taxon>Spermatophyta</taxon>
        <taxon>Magnoliopsida</taxon>
        <taxon>eudicotyledons</taxon>
        <taxon>Gunneridae</taxon>
        <taxon>Pentapetalae</taxon>
        <taxon>rosids</taxon>
        <taxon>fabids</taxon>
        <taxon>Fabales</taxon>
        <taxon>Fabaceae</taxon>
        <taxon>Papilionoideae</taxon>
        <taxon>50 kb inversion clade</taxon>
        <taxon>NPAAA clade</taxon>
        <taxon>Hologalegina</taxon>
        <taxon>IRL clade</taxon>
        <taxon>Trifolieae</taxon>
        <taxon>Trifolium</taxon>
    </lineage>
</organism>
<sequence length="58" mass="6541">VTVIQSEFEILLCAPRHISPRNAPMPERNSVNSEWTAQRAIDSCATRTFQTRNSLLAI</sequence>
<name>A0A392S6X4_9FABA</name>
<proteinExistence type="predicted"/>
<protein>
    <submittedName>
        <fullName evidence="1">Uncharacterized protein</fullName>
    </submittedName>
</protein>
<keyword evidence="2" id="KW-1185">Reference proteome</keyword>
<accession>A0A392S6X4</accession>
<dbReference type="EMBL" id="LXQA010330734">
    <property type="protein sequence ID" value="MCI44449.1"/>
    <property type="molecule type" value="Genomic_DNA"/>
</dbReference>
<feature type="non-terminal residue" evidence="1">
    <location>
        <position position="1"/>
    </location>
</feature>
<dbReference type="AlphaFoldDB" id="A0A392S6X4"/>